<organism evidence="2 3">
    <name type="scientific">Pseudoalteromonas caenipelagi</name>
    <dbReference type="NCBI Taxonomy" id="2726988"/>
    <lineage>
        <taxon>Bacteria</taxon>
        <taxon>Pseudomonadati</taxon>
        <taxon>Pseudomonadota</taxon>
        <taxon>Gammaproteobacteria</taxon>
        <taxon>Alteromonadales</taxon>
        <taxon>Pseudoalteromonadaceae</taxon>
        <taxon>Pseudoalteromonas</taxon>
    </lineage>
</organism>
<gene>
    <name evidence="2" type="ORF">HG263_14835</name>
</gene>
<accession>A0A849VJA7</accession>
<keyword evidence="1" id="KW-0812">Transmembrane</keyword>
<comment type="caution">
    <text evidence="2">The sequence shown here is derived from an EMBL/GenBank/DDBJ whole genome shotgun (WGS) entry which is preliminary data.</text>
</comment>
<keyword evidence="1" id="KW-1133">Transmembrane helix</keyword>
<keyword evidence="1" id="KW-0472">Membrane</keyword>
<protein>
    <submittedName>
        <fullName evidence="2">Prepilin-type N-terminal cleavage/methylation domain-containing protein</fullName>
    </submittedName>
</protein>
<evidence type="ECO:0000313" key="2">
    <source>
        <dbReference type="EMBL" id="NOU51811.1"/>
    </source>
</evidence>
<sequence>MNRARGFTLIEILIAAIILFSSIAVVGELFSASSLSSKKVINSSHFYQTVYSSIPQIKDELRTKLNKKAKVDFVEGQVTTNALPLNWHAELVERFEPPRDFDDTYEQPKRYCVYKVSIVSVKNVSVARQFSFNMVVWE</sequence>
<dbReference type="AlphaFoldDB" id="A0A849VJA7"/>
<reference evidence="2 3" key="1">
    <citation type="submission" date="2020-04" db="EMBL/GenBank/DDBJ databases">
        <title>Pseudoalteromonas caenipelagi sp. nov., isolated from a tidal flat.</title>
        <authorList>
            <person name="Park S."/>
            <person name="Yoon J.-H."/>
        </authorList>
    </citation>
    <scope>NUCLEOTIDE SEQUENCE [LARGE SCALE GENOMIC DNA]</scope>
    <source>
        <strain evidence="2 3">JBTF-M23</strain>
    </source>
</reference>
<dbReference type="EMBL" id="JABBPG010000006">
    <property type="protein sequence ID" value="NOU51811.1"/>
    <property type="molecule type" value="Genomic_DNA"/>
</dbReference>
<proteinExistence type="predicted"/>
<keyword evidence="3" id="KW-1185">Reference proteome</keyword>
<feature type="transmembrane region" description="Helical" evidence="1">
    <location>
        <begin position="6"/>
        <end position="30"/>
    </location>
</feature>
<dbReference type="Proteomes" id="UP000586305">
    <property type="component" value="Unassembled WGS sequence"/>
</dbReference>
<name>A0A849VJA7_9GAMM</name>
<dbReference type="InterPro" id="IPR012902">
    <property type="entry name" value="N_methyl_site"/>
</dbReference>
<dbReference type="NCBIfam" id="TIGR02532">
    <property type="entry name" value="IV_pilin_GFxxxE"/>
    <property type="match status" value="1"/>
</dbReference>
<evidence type="ECO:0000313" key="3">
    <source>
        <dbReference type="Proteomes" id="UP000586305"/>
    </source>
</evidence>
<evidence type="ECO:0000256" key="1">
    <source>
        <dbReference type="SAM" id="Phobius"/>
    </source>
</evidence>
<dbReference type="Pfam" id="PF07963">
    <property type="entry name" value="N_methyl"/>
    <property type="match status" value="1"/>
</dbReference>
<dbReference type="RefSeq" id="WP_171626867.1">
    <property type="nucleotide sequence ID" value="NZ_JABBPG010000006.1"/>
</dbReference>